<dbReference type="EMBL" id="MCGE01000019">
    <property type="protein sequence ID" value="ORZ12399.1"/>
    <property type="molecule type" value="Genomic_DNA"/>
</dbReference>
<dbReference type="OrthoDB" id="2279264at2759"/>
<sequence length="177" mass="20551">MVYHLPKRMYWYTSSASPVKILALFPAWILTWEAFSHYPADGSFAALARHRNPLSEAHLTSTYIHPFLHGLLSAKKPAKVAHCSNMVPEKFDDAVDRPDYETDIFGYRFSYTSAFGEVKKSSNISLTLLVKDFYRLCIFSKEAIDRYNLRYALFFQVTANSVTFFTMQWEFPSIYQI</sequence>
<name>A0A1X2I9V9_9FUNG</name>
<reference evidence="1 2" key="1">
    <citation type="submission" date="2016-07" db="EMBL/GenBank/DDBJ databases">
        <title>Pervasive Adenine N6-methylation of Active Genes in Fungi.</title>
        <authorList>
            <consortium name="DOE Joint Genome Institute"/>
            <person name="Mondo S.J."/>
            <person name="Dannebaum R.O."/>
            <person name="Kuo R.C."/>
            <person name="Labutti K."/>
            <person name="Haridas S."/>
            <person name="Kuo A."/>
            <person name="Salamov A."/>
            <person name="Ahrendt S.R."/>
            <person name="Lipzen A."/>
            <person name="Sullivan W."/>
            <person name="Andreopoulos W.B."/>
            <person name="Clum A."/>
            <person name="Lindquist E."/>
            <person name="Daum C."/>
            <person name="Ramamoorthy G.K."/>
            <person name="Gryganskyi A."/>
            <person name="Culley D."/>
            <person name="Magnuson J.K."/>
            <person name="James T.Y."/>
            <person name="O'Malley M.A."/>
            <person name="Stajich J.E."/>
            <person name="Spatafora J.W."/>
            <person name="Visel A."/>
            <person name="Grigoriev I.V."/>
        </authorList>
    </citation>
    <scope>NUCLEOTIDE SEQUENCE [LARGE SCALE GENOMIC DNA]</scope>
    <source>
        <strain evidence="1 2">NRRL 1336</strain>
    </source>
</reference>
<evidence type="ECO:0000313" key="1">
    <source>
        <dbReference type="EMBL" id="ORZ12399.1"/>
    </source>
</evidence>
<organism evidence="1 2">
    <name type="scientific">Absidia repens</name>
    <dbReference type="NCBI Taxonomy" id="90262"/>
    <lineage>
        <taxon>Eukaryota</taxon>
        <taxon>Fungi</taxon>
        <taxon>Fungi incertae sedis</taxon>
        <taxon>Mucoromycota</taxon>
        <taxon>Mucoromycotina</taxon>
        <taxon>Mucoromycetes</taxon>
        <taxon>Mucorales</taxon>
        <taxon>Cunninghamellaceae</taxon>
        <taxon>Absidia</taxon>
    </lineage>
</organism>
<keyword evidence="2" id="KW-1185">Reference proteome</keyword>
<accession>A0A1X2I9V9</accession>
<dbReference type="AlphaFoldDB" id="A0A1X2I9V9"/>
<gene>
    <name evidence="1" type="ORF">BCR42DRAFT_420540</name>
</gene>
<protein>
    <submittedName>
        <fullName evidence="1">Uncharacterized protein</fullName>
    </submittedName>
</protein>
<proteinExistence type="predicted"/>
<evidence type="ECO:0000313" key="2">
    <source>
        <dbReference type="Proteomes" id="UP000193560"/>
    </source>
</evidence>
<comment type="caution">
    <text evidence="1">The sequence shown here is derived from an EMBL/GenBank/DDBJ whole genome shotgun (WGS) entry which is preliminary data.</text>
</comment>
<dbReference type="Proteomes" id="UP000193560">
    <property type="component" value="Unassembled WGS sequence"/>
</dbReference>